<dbReference type="Proteomes" id="UP000011668">
    <property type="component" value="Unassembled WGS sequence"/>
</dbReference>
<keyword evidence="3" id="KW-1185">Reference proteome</keyword>
<gene>
    <name evidence="2" type="ORF">AG1IA_01714</name>
</gene>
<dbReference type="EMBL" id="AFRT01000369">
    <property type="protein sequence ID" value="ELU44245.1"/>
    <property type="molecule type" value="Genomic_DNA"/>
</dbReference>
<evidence type="ECO:0000313" key="3">
    <source>
        <dbReference type="Proteomes" id="UP000011668"/>
    </source>
</evidence>
<sequence length="253" mass="27635">MARAFCLPGIFFLVAALVLQILVSISLRYVPALDIARTHFSGAASAGSSQAVNELRSKAGILHVAQPVSLTFLLSVPNSSRRLGHGYSLTMSSSGGDEERIGASWTRGLILHPICKSNLLLYSKPGHDRIIQLPQSSSLHWRRASKLDNVIASTKPGPGFWMTLASFIVLLFAGCTVCLGRRHDRRSAAGTGLATTSDAYAANAAEARPWYKRFGRNEYMCYCFLKRLITRPTAVVTIQQVNNSRVIGTWVLE</sequence>
<accession>L8X1Z8</accession>
<keyword evidence="1" id="KW-0812">Transmembrane</keyword>
<comment type="caution">
    <text evidence="2">The sequence shown here is derived from an EMBL/GenBank/DDBJ whole genome shotgun (WGS) entry which is preliminary data.</text>
</comment>
<dbReference type="AlphaFoldDB" id="L8X1Z8"/>
<keyword evidence="1" id="KW-0472">Membrane</keyword>
<keyword evidence="1" id="KW-1133">Transmembrane helix</keyword>
<dbReference type="OrthoDB" id="2354757at2759"/>
<organism evidence="2 3">
    <name type="scientific">Thanatephorus cucumeris (strain AG1-IA)</name>
    <name type="common">Rice sheath blight fungus</name>
    <name type="synonym">Rhizoctonia solani</name>
    <dbReference type="NCBI Taxonomy" id="983506"/>
    <lineage>
        <taxon>Eukaryota</taxon>
        <taxon>Fungi</taxon>
        <taxon>Dikarya</taxon>
        <taxon>Basidiomycota</taxon>
        <taxon>Agaricomycotina</taxon>
        <taxon>Agaricomycetes</taxon>
        <taxon>Cantharellales</taxon>
        <taxon>Ceratobasidiaceae</taxon>
        <taxon>Rhizoctonia</taxon>
        <taxon>Rhizoctonia solani AG-1</taxon>
    </lineage>
</organism>
<dbReference type="OMA" id="FAGCTVC"/>
<feature type="transmembrane region" description="Helical" evidence="1">
    <location>
        <begin position="159"/>
        <end position="179"/>
    </location>
</feature>
<dbReference type="STRING" id="983506.L8X1Z8"/>
<protein>
    <submittedName>
        <fullName evidence="2">Uncharacterized protein</fullName>
    </submittedName>
</protein>
<reference evidence="2 3" key="1">
    <citation type="journal article" date="2013" name="Nat. Commun.">
        <title>The evolution and pathogenic mechanisms of the rice sheath blight pathogen.</title>
        <authorList>
            <person name="Zheng A."/>
            <person name="Lin R."/>
            <person name="Xu L."/>
            <person name="Qin P."/>
            <person name="Tang C."/>
            <person name="Ai P."/>
            <person name="Zhang D."/>
            <person name="Liu Y."/>
            <person name="Sun Z."/>
            <person name="Feng H."/>
            <person name="Wang Y."/>
            <person name="Chen Y."/>
            <person name="Liang X."/>
            <person name="Fu R."/>
            <person name="Li Q."/>
            <person name="Zhang J."/>
            <person name="Yu X."/>
            <person name="Xie Z."/>
            <person name="Ding L."/>
            <person name="Guan P."/>
            <person name="Tang J."/>
            <person name="Liang Y."/>
            <person name="Wang S."/>
            <person name="Deng Q."/>
            <person name="Li S."/>
            <person name="Zhu J."/>
            <person name="Wang L."/>
            <person name="Liu H."/>
            <person name="Li P."/>
        </authorList>
    </citation>
    <scope>NUCLEOTIDE SEQUENCE [LARGE SCALE GENOMIC DNA]</scope>
    <source>
        <strain evidence="3">AG-1 IA</strain>
    </source>
</reference>
<dbReference type="HOGENOM" id="CLU_088627_0_0_1"/>
<proteinExistence type="predicted"/>
<name>L8X1Z8_THACA</name>
<evidence type="ECO:0000313" key="2">
    <source>
        <dbReference type="EMBL" id="ELU44245.1"/>
    </source>
</evidence>
<evidence type="ECO:0000256" key="1">
    <source>
        <dbReference type="SAM" id="Phobius"/>
    </source>
</evidence>